<name>A0A6A5ZX03_9PLEO</name>
<feature type="transmembrane region" description="Helical" evidence="1">
    <location>
        <begin position="52"/>
        <end position="71"/>
    </location>
</feature>
<keyword evidence="1" id="KW-0472">Membrane</keyword>
<keyword evidence="1" id="KW-1133">Transmembrane helix</keyword>
<evidence type="ECO:0000256" key="1">
    <source>
        <dbReference type="SAM" id="Phobius"/>
    </source>
</evidence>
<proteinExistence type="predicted"/>
<dbReference type="AlphaFoldDB" id="A0A6A5ZX03"/>
<dbReference type="GeneID" id="54402524"/>
<gene>
    <name evidence="2" type="ORF">P153DRAFT_138686</name>
</gene>
<protein>
    <submittedName>
        <fullName evidence="2">Uncharacterized protein</fullName>
    </submittedName>
</protein>
<evidence type="ECO:0000313" key="2">
    <source>
        <dbReference type="EMBL" id="KAF2124292.1"/>
    </source>
</evidence>
<organism evidence="2 3">
    <name type="scientific">Dothidotthia symphoricarpi CBS 119687</name>
    <dbReference type="NCBI Taxonomy" id="1392245"/>
    <lineage>
        <taxon>Eukaryota</taxon>
        <taxon>Fungi</taxon>
        <taxon>Dikarya</taxon>
        <taxon>Ascomycota</taxon>
        <taxon>Pezizomycotina</taxon>
        <taxon>Dothideomycetes</taxon>
        <taxon>Pleosporomycetidae</taxon>
        <taxon>Pleosporales</taxon>
        <taxon>Dothidotthiaceae</taxon>
        <taxon>Dothidotthia</taxon>
    </lineage>
</organism>
<evidence type="ECO:0000313" key="3">
    <source>
        <dbReference type="Proteomes" id="UP000799771"/>
    </source>
</evidence>
<dbReference type="EMBL" id="ML977520">
    <property type="protein sequence ID" value="KAF2124292.1"/>
    <property type="molecule type" value="Genomic_DNA"/>
</dbReference>
<accession>A0A6A5ZX03</accession>
<sequence length="94" mass="10844">MCTLSLLIRCASDMALLWKQYDINLESPDSEAYLSFSACWARYISDRPVVSFSHLVVALHALLFFSQFTYFQSQSRYAFFKSSTPISRVLRIDA</sequence>
<reference evidence="2" key="1">
    <citation type="journal article" date="2020" name="Stud. Mycol.">
        <title>101 Dothideomycetes genomes: a test case for predicting lifestyles and emergence of pathogens.</title>
        <authorList>
            <person name="Haridas S."/>
            <person name="Albert R."/>
            <person name="Binder M."/>
            <person name="Bloem J."/>
            <person name="Labutti K."/>
            <person name="Salamov A."/>
            <person name="Andreopoulos B."/>
            <person name="Baker S."/>
            <person name="Barry K."/>
            <person name="Bills G."/>
            <person name="Bluhm B."/>
            <person name="Cannon C."/>
            <person name="Castanera R."/>
            <person name="Culley D."/>
            <person name="Daum C."/>
            <person name="Ezra D."/>
            <person name="Gonzalez J."/>
            <person name="Henrissat B."/>
            <person name="Kuo A."/>
            <person name="Liang C."/>
            <person name="Lipzen A."/>
            <person name="Lutzoni F."/>
            <person name="Magnuson J."/>
            <person name="Mondo S."/>
            <person name="Nolan M."/>
            <person name="Ohm R."/>
            <person name="Pangilinan J."/>
            <person name="Park H.-J."/>
            <person name="Ramirez L."/>
            <person name="Alfaro M."/>
            <person name="Sun H."/>
            <person name="Tritt A."/>
            <person name="Yoshinaga Y."/>
            <person name="Zwiers L.-H."/>
            <person name="Turgeon B."/>
            <person name="Goodwin S."/>
            <person name="Spatafora J."/>
            <person name="Crous P."/>
            <person name="Grigoriev I."/>
        </authorList>
    </citation>
    <scope>NUCLEOTIDE SEQUENCE</scope>
    <source>
        <strain evidence="2">CBS 119687</strain>
    </source>
</reference>
<keyword evidence="1" id="KW-0812">Transmembrane</keyword>
<dbReference type="RefSeq" id="XP_033518685.1">
    <property type="nucleotide sequence ID" value="XM_033662092.1"/>
</dbReference>
<dbReference type="Proteomes" id="UP000799771">
    <property type="component" value="Unassembled WGS sequence"/>
</dbReference>
<keyword evidence="3" id="KW-1185">Reference proteome</keyword>